<protein>
    <submittedName>
        <fullName evidence="4">Serine carboxypeptidase-like 18</fullName>
    </submittedName>
</protein>
<dbReference type="GO" id="GO:0019748">
    <property type="term" value="P:secondary metabolic process"/>
    <property type="evidence" value="ECO:0007669"/>
    <property type="project" value="TreeGrafter"/>
</dbReference>
<evidence type="ECO:0000256" key="3">
    <source>
        <dbReference type="SAM" id="SignalP"/>
    </source>
</evidence>
<feature type="region of interest" description="Disordered" evidence="2">
    <location>
        <begin position="953"/>
        <end position="991"/>
    </location>
</feature>
<dbReference type="AlphaFoldDB" id="A0A6A1VQJ2"/>
<dbReference type="InterPro" id="IPR001563">
    <property type="entry name" value="Peptidase_S10"/>
</dbReference>
<evidence type="ECO:0000256" key="2">
    <source>
        <dbReference type="SAM" id="MobiDB-lite"/>
    </source>
</evidence>
<feature type="signal peptide" evidence="3">
    <location>
        <begin position="1"/>
        <end position="21"/>
    </location>
</feature>
<feature type="compositionally biased region" description="Basic residues" evidence="2">
    <location>
        <begin position="964"/>
        <end position="974"/>
    </location>
</feature>
<dbReference type="SUPFAM" id="SSF53474">
    <property type="entry name" value="alpha/beta-Hydrolases"/>
    <property type="match status" value="2"/>
</dbReference>
<evidence type="ECO:0000256" key="1">
    <source>
        <dbReference type="ARBA" id="ARBA00009431"/>
    </source>
</evidence>
<dbReference type="GO" id="GO:0004185">
    <property type="term" value="F:serine-type carboxypeptidase activity"/>
    <property type="evidence" value="ECO:0007669"/>
    <property type="project" value="InterPro"/>
</dbReference>
<keyword evidence="4" id="KW-0645">Protease</keyword>
<keyword evidence="3" id="KW-0732">Signal</keyword>
<feature type="compositionally biased region" description="Basic and acidic residues" evidence="2">
    <location>
        <begin position="879"/>
        <end position="888"/>
    </location>
</feature>
<sequence length="991" mass="111158">MNLFSTQSRHNWLVRLRLLCACPLYDVCNVASFGRRYVYQGTNMQLKSGKQMDGQGENLNSHAPLVRDFICTFSLLTPRGNYREMAASYGEHKLPKLYAKHFRCVCFHLILLLFSSKPAVPCSIIESLPGFPGSLPFKLETGYIGVDEKEEVQFFYYFIESEGNPREDPLVLWLTGGPGCSAISGLAIEIGPLQFNMVEYNGSLPTLALNPYSWTKVASIIFVDSPVGTGFSYSRTLRGSKTSDSKFAYQGYDFLRKWLLSHPIFIANPLYIAGDSYSGKIVPVIAQRISDGIEAGYKPPLNFKGYLLGNPVTDPKFDDNSKVPLAHRLAIISDELYKKAKKSCKGEYIEIDPNNVQCAKNLQAISKCYNDFLINVWANDDSVQQALHVQKVLPAMHTHSISIQDVTSPLCSMVKIRERGDHDLLVPYLGTLWWIKSLNLSIVLGWRPWLVDLQVAGYIGVDEKEEVQFFYYFIESEGNPREDPLALWITGGPGCSGFSALANEIGPLKLNMVEYNGSLPTFRLNSHSWTKVASIIFVDAPAGTGFSYSRSLEGFKTSDTKFAKQGYEFLRKWLLCHPIFISNALYITGDSYAGKIVPLIVENILDGIVAGDEPPLNLIGYSLGNPSTDPKFDDNSKVPYAHRMGLISDELYKKAKKSCNGDYIEVDPSNIQCANDLQAISECTERINIGHILEPNCPSGNQPLDKVDDSRRCLIERYADSYQSLPEFRRFGCRNYYDFLFNVWGNDRSVRKALHVREGTVRGWIRCNRSLPYMKDVESTVSSHFYLNTKGYRALVYSGDHDFVAPYMGTQRWIKSLNLSIVDEWRPWLVDLQVGGFTRGYSNGLTYATVKARVLIYNKSFANYDLEESGCSTSDDNGDGERGPEKLTRAQRKRLRKKKLKEDASRRVKIIGPLLPSTGDGCGSGGGDAVLGKEPPAVRYSAADKELDVTVDQSGEKGECANQKKLKQRRMAKRVAKERQKSSNVKKCNQN</sequence>
<dbReference type="PANTHER" id="PTHR11802:SF450">
    <property type="entry name" value="SERINE CARBOXYPEPTIDASE-LIKE 7"/>
    <property type="match status" value="1"/>
</dbReference>
<dbReference type="Gene3D" id="3.40.50.1820">
    <property type="entry name" value="alpha/beta hydrolase"/>
    <property type="match status" value="2"/>
</dbReference>
<dbReference type="PRINTS" id="PR00724">
    <property type="entry name" value="CRBOXYPTASEC"/>
</dbReference>
<gene>
    <name evidence="4" type="ORF">CJ030_MR5G024507</name>
</gene>
<organism evidence="4 5">
    <name type="scientific">Morella rubra</name>
    <name type="common">Chinese bayberry</name>
    <dbReference type="NCBI Taxonomy" id="262757"/>
    <lineage>
        <taxon>Eukaryota</taxon>
        <taxon>Viridiplantae</taxon>
        <taxon>Streptophyta</taxon>
        <taxon>Embryophyta</taxon>
        <taxon>Tracheophyta</taxon>
        <taxon>Spermatophyta</taxon>
        <taxon>Magnoliopsida</taxon>
        <taxon>eudicotyledons</taxon>
        <taxon>Gunneridae</taxon>
        <taxon>Pentapetalae</taxon>
        <taxon>rosids</taxon>
        <taxon>fabids</taxon>
        <taxon>Fagales</taxon>
        <taxon>Myricaceae</taxon>
        <taxon>Morella</taxon>
    </lineage>
</organism>
<comment type="similarity">
    <text evidence="1">Belongs to the peptidase S10 family.</text>
</comment>
<dbReference type="GO" id="GO:0016747">
    <property type="term" value="F:acyltransferase activity, transferring groups other than amino-acyl groups"/>
    <property type="evidence" value="ECO:0007669"/>
    <property type="project" value="TreeGrafter"/>
</dbReference>
<dbReference type="EMBL" id="RXIC02000023">
    <property type="protein sequence ID" value="KAB1214925.1"/>
    <property type="molecule type" value="Genomic_DNA"/>
</dbReference>
<dbReference type="Proteomes" id="UP000516437">
    <property type="component" value="Chromosome 5"/>
</dbReference>
<name>A0A6A1VQJ2_9ROSI</name>
<evidence type="ECO:0000313" key="4">
    <source>
        <dbReference type="EMBL" id="KAB1214925.1"/>
    </source>
</evidence>
<feature type="compositionally biased region" description="Basic residues" evidence="2">
    <location>
        <begin position="889"/>
        <end position="899"/>
    </location>
</feature>
<dbReference type="OrthoDB" id="443318at2759"/>
<reference evidence="4 5" key="1">
    <citation type="journal article" date="2019" name="Plant Biotechnol. J.">
        <title>The red bayberry genome and genetic basis of sex determination.</title>
        <authorList>
            <person name="Jia H.M."/>
            <person name="Jia H.J."/>
            <person name="Cai Q.L."/>
            <person name="Wang Y."/>
            <person name="Zhao H.B."/>
            <person name="Yang W.F."/>
            <person name="Wang G.Y."/>
            <person name="Li Y.H."/>
            <person name="Zhan D.L."/>
            <person name="Shen Y.T."/>
            <person name="Niu Q.F."/>
            <person name="Chang L."/>
            <person name="Qiu J."/>
            <person name="Zhao L."/>
            <person name="Xie H.B."/>
            <person name="Fu W.Y."/>
            <person name="Jin J."/>
            <person name="Li X.W."/>
            <person name="Jiao Y."/>
            <person name="Zhou C.C."/>
            <person name="Tu T."/>
            <person name="Chai C.Y."/>
            <person name="Gao J.L."/>
            <person name="Fan L.J."/>
            <person name="van de Weg E."/>
            <person name="Wang J.Y."/>
            <person name="Gao Z.S."/>
        </authorList>
    </citation>
    <scope>NUCLEOTIDE SEQUENCE [LARGE SCALE GENOMIC DNA]</scope>
    <source>
        <tissue evidence="4">Leaves</tissue>
    </source>
</reference>
<dbReference type="Pfam" id="PF00450">
    <property type="entry name" value="Peptidase_S10"/>
    <property type="match status" value="2"/>
</dbReference>
<dbReference type="FunFam" id="3.40.50.1820:FF:000072">
    <property type="entry name" value="Serine carboxypeptidase-like 19"/>
    <property type="match status" value="2"/>
</dbReference>
<keyword evidence="5" id="KW-1185">Reference proteome</keyword>
<keyword evidence="4" id="KW-0378">Hydrolase</keyword>
<accession>A0A6A1VQJ2</accession>
<proteinExistence type="inferred from homology"/>
<feature type="chain" id="PRO_5025362378" evidence="3">
    <location>
        <begin position="22"/>
        <end position="991"/>
    </location>
</feature>
<dbReference type="PANTHER" id="PTHR11802">
    <property type="entry name" value="SERINE PROTEASE FAMILY S10 SERINE CARBOXYPEPTIDASE"/>
    <property type="match status" value="1"/>
</dbReference>
<evidence type="ECO:0000313" key="5">
    <source>
        <dbReference type="Proteomes" id="UP000516437"/>
    </source>
</evidence>
<comment type="caution">
    <text evidence="4">The sequence shown here is derived from an EMBL/GenBank/DDBJ whole genome shotgun (WGS) entry which is preliminary data.</text>
</comment>
<keyword evidence="4" id="KW-0121">Carboxypeptidase</keyword>
<feature type="compositionally biased region" description="Polar residues" evidence="2">
    <location>
        <begin position="982"/>
        <end position="991"/>
    </location>
</feature>
<feature type="region of interest" description="Disordered" evidence="2">
    <location>
        <begin position="868"/>
        <end position="899"/>
    </location>
</feature>
<dbReference type="GO" id="GO:0006508">
    <property type="term" value="P:proteolysis"/>
    <property type="evidence" value="ECO:0007669"/>
    <property type="project" value="InterPro"/>
</dbReference>
<dbReference type="InterPro" id="IPR029058">
    <property type="entry name" value="AB_hydrolase_fold"/>
</dbReference>